<dbReference type="Proteomes" id="UP000321814">
    <property type="component" value="Unassembled WGS sequence"/>
</dbReference>
<gene>
    <name evidence="1" type="ORF">FU839_07760</name>
</gene>
<dbReference type="EMBL" id="VRLR01000003">
    <property type="protein sequence ID" value="TXK81780.1"/>
    <property type="molecule type" value="Genomic_DNA"/>
</dbReference>
<comment type="caution">
    <text evidence="1">The sequence shown here is derived from an EMBL/GenBank/DDBJ whole genome shotgun (WGS) entry which is preliminary data.</text>
</comment>
<sequence>MNKQELTELMKATAQDAVVYAAEEHQVLLDFSLDSLVKVDEILSELYLRQQEQRHADDLLFTLSNVFGAYTGEVFIHHVGGEWYHDQSTPDAPYICVHHNGKEFPFASLVYHQIAKTPNASLRNYVAQAMSNAMQ</sequence>
<proteinExistence type="predicted"/>
<accession>A0A5C8M306</accession>
<reference evidence="1 2" key="1">
    <citation type="submission" date="2019-08" db="EMBL/GenBank/DDBJ databases">
        <title>Draft genome analysis of Rheinheimera tangshanensis isolated from the roots of fresh rice plants (Oryza sativa).</title>
        <authorList>
            <person name="Yu Q."/>
            <person name="Qi Y."/>
            <person name="Zhang H."/>
            <person name="Pu J."/>
        </authorList>
    </citation>
    <scope>NUCLEOTIDE SEQUENCE [LARGE SCALE GENOMIC DNA]</scope>
    <source>
        <strain evidence="1 2">JA3-B52</strain>
    </source>
</reference>
<organism evidence="1 2">
    <name type="scientific">Rheinheimera tangshanensis</name>
    <dbReference type="NCBI Taxonomy" id="400153"/>
    <lineage>
        <taxon>Bacteria</taxon>
        <taxon>Pseudomonadati</taxon>
        <taxon>Pseudomonadota</taxon>
        <taxon>Gammaproteobacteria</taxon>
        <taxon>Chromatiales</taxon>
        <taxon>Chromatiaceae</taxon>
        <taxon>Rheinheimera</taxon>
    </lineage>
</organism>
<keyword evidence="2" id="KW-1185">Reference proteome</keyword>
<dbReference type="RefSeq" id="WP_053423734.1">
    <property type="nucleotide sequence ID" value="NZ_BAAAGC010000008.1"/>
</dbReference>
<dbReference type="OrthoDB" id="8779193at2"/>
<name>A0A5C8M306_9GAMM</name>
<evidence type="ECO:0008006" key="3">
    <source>
        <dbReference type="Google" id="ProtNLM"/>
    </source>
</evidence>
<dbReference type="AlphaFoldDB" id="A0A5C8M306"/>
<evidence type="ECO:0000313" key="2">
    <source>
        <dbReference type="Proteomes" id="UP000321814"/>
    </source>
</evidence>
<protein>
    <recommendedName>
        <fullName evidence="3">DUF3806 domain-containing protein</fullName>
    </recommendedName>
</protein>
<evidence type="ECO:0000313" key="1">
    <source>
        <dbReference type="EMBL" id="TXK81780.1"/>
    </source>
</evidence>